<protein>
    <recommendedName>
        <fullName evidence="4">CHHC U11-48K-type domain-containing protein</fullName>
    </recommendedName>
</protein>
<sequence length="378" mass="42928">MSNLEAYITCPFNKSHRIIEARFQYHLSKCRRNYPKNIKVVCPFDATHMLNAQEIEHHLSICPSSGSVKCYENSFEPERQMGTIPLEQACNLETNTINEDWSGNYPSYDPLLESENKNVLRTKIGLSKAKKKQFKQTERDRILILEKNNGNDSNVSIIEKTIDFDQPLRAPKNVPKAVSYTENDSIDKVTSALESTSINETSNSLKKKNITILNNNSPKKVSSQTSSLRNRNINTYNVSLISENISEQDKENISAKEKIPFAMNYSIPTTVTNDSKVKDEFESNACQGSSLKMQGHSKETKIQKDSVQPNVTKEYSIKSRNDVHLNSEMVEKLYGAVRKISTGRGFTMAHQFLNSTLSQTENTEDRKNLDVLFGYDDD</sequence>
<proteinExistence type="predicted"/>
<dbReference type="Pfam" id="PF05253">
    <property type="entry name" value="zf-U11-48K"/>
    <property type="match status" value="2"/>
</dbReference>
<dbReference type="SUPFAM" id="SSF57667">
    <property type="entry name" value="beta-beta-alpha zinc fingers"/>
    <property type="match status" value="1"/>
</dbReference>
<organism evidence="5 6">
    <name type="scientific">Xylocopa violacea</name>
    <name type="common">Violet carpenter bee</name>
    <name type="synonym">Apis violacea</name>
    <dbReference type="NCBI Taxonomy" id="135666"/>
    <lineage>
        <taxon>Eukaryota</taxon>
        <taxon>Metazoa</taxon>
        <taxon>Ecdysozoa</taxon>
        <taxon>Arthropoda</taxon>
        <taxon>Hexapoda</taxon>
        <taxon>Insecta</taxon>
        <taxon>Pterygota</taxon>
        <taxon>Neoptera</taxon>
        <taxon>Endopterygota</taxon>
        <taxon>Hymenoptera</taxon>
        <taxon>Apocrita</taxon>
        <taxon>Aculeata</taxon>
        <taxon>Apoidea</taxon>
        <taxon>Anthophila</taxon>
        <taxon>Apidae</taxon>
        <taxon>Xylocopa</taxon>
        <taxon>Xylocopa</taxon>
    </lineage>
</organism>
<gene>
    <name evidence="5" type="ORF">XYLVIOL_LOCUS10242</name>
</gene>
<comment type="caution">
    <text evidence="5">The sequence shown here is derived from an EMBL/GenBank/DDBJ whole genome shotgun (WGS) entry which is preliminary data.</text>
</comment>
<keyword evidence="1" id="KW-0479">Metal-binding</keyword>
<evidence type="ECO:0000256" key="1">
    <source>
        <dbReference type="ARBA" id="ARBA00022723"/>
    </source>
</evidence>
<evidence type="ECO:0000313" key="5">
    <source>
        <dbReference type="EMBL" id="CAL7950886.1"/>
    </source>
</evidence>
<keyword evidence="2" id="KW-0863">Zinc-finger</keyword>
<dbReference type="Proteomes" id="UP001642520">
    <property type="component" value="Unassembled WGS sequence"/>
</dbReference>
<dbReference type="InterPro" id="IPR022776">
    <property type="entry name" value="TRM13/UPF0224_CHHC_Znf_dom"/>
</dbReference>
<reference evidence="5 6" key="1">
    <citation type="submission" date="2024-08" db="EMBL/GenBank/DDBJ databases">
        <authorList>
            <person name="Will J Nash"/>
            <person name="Angela Man"/>
            <person name="Seanna McTaggart"/>
            <person name="Kendall Baker"/>
            <person name="Tom Barker"/>
            <person name="Leah Catchpole"/>
            <person name="Alex Durrant"/>
            <person name="Karim Gharbi"/>
            <person name="Naomi Irish"/>
            <person name="Gemy Kaithakottil"/>
            <person name="Debby Ku"/>
            <person name="Aaliyah Providence"/>
            <person name="Felix Shaw"/>
            <person name="David Swarbreck"/>
            <person name="Chris Watkins"/>
            <person name="Ann M. McCartney"/>
            <person name="Giulio Formenti"/>
            <person name="Alice Mouton"/>
            <person name="Noel Vella"/>
            <person name="Bjorn M von Reumont"/>
            <person name="Adriana Vella"/>
            <person name="Wilfried Haerty"/>
        </authorList>
    </citation>
    <scope>NUCLEOTIDE SEQUENCE [LARGE SCALE GENOMIC DNA]</scope>
</reference>
<feature type="domain" description="CHHC U11-48K-type" evidence="4">
    <location>
        <begin position="39"/>
        <end position="66"/>
    </location>
</feature>
<dbReference type="InterPro" id="IPR036236">
    <property type="entry name" value="Znf_C2H2_sf"/>
</dbReference>
<name>A0ABP1PE75_XYLVO</name>
<accession>A0ABP1PE75</accession>
<evidence type="ECO:0000259" key="4">
    <source>
        <dbReference type="PROSITE" id="PS51800"/>
    </source>
</evidence>
<feature type="domain" description="CHHC U11-48K-type" evidence="4">
    <location>
        <begin position="7"/>
        <end position="34"/>
    </location>
</feature>
<keyword evidence="6" id="KW-1185">Reference proteome</keyword>
<evidence type="ECO:0000256" key="2">
    <source>
        <dbReference type="ARBA" id="ARBA00022771"/>
    </source>
</evidence>
<evidence type="ECO:0000313" key="6">
    <source>
        <dbReference type="Proteomes" id="UP001642520"/>
    </source>
</evidence>
<evidence type="ECO:0000256" key="3">
    <source>
        <dbReference type="ARBA" id="ARBA00022833"/>
    </source>
</evidence>
<dbReference type="EMBL" id="CAXAJV020001300">
    <property type="protein sequence ID" value="CAL7950886.1"/>
    <property type="molecule type" value="Genomic_DNA"/>
</dbReference>
<keyword evidence="3" id="KW-0862">Zinc</keyword>
<dbReference type="PROSITE" id="PS51800">
    <property type="entry name" value="ZF_CHHC_U11_48K"/>
    <property type="match status" value="2"/>
</dbReference>